<dbReference type="EMBL" id="AYXG01000005">
    <property type="protein sequence ID" value="EWC64420.1"/>
    <property type="molecule type" value="Genomic_DNA"/>
</dbReference>
<feature type="transmembrane region" description="Helical" evidence="1">
    <location>
        <begin position="38"/>
        <end position="60"/>
    </location>
</feature>
<dbReference type="eggNOG" id="ENOG5031X5N">
    <property type="taxonomic scope" value="Bacteria"/>
</dbReference>
<dbReference type="Proteomes" id="UP000019277">
    <property type="component" value="Unassembled WGS sequence"/>
</dbReference>
<name>W7IU21_9PSEU</name>
<sequence length="64" mass="6229">MAAPKKVKGVFGIVGSVAAASSAINGLKTARADNDKLALLNALAGGIAAITGVLIAVRALRSGK</sequence>
<keyword evidence="1" id="KW-0812">Transmembrane</keyword>
<keyword evidence="3" id="KW-1185">Reference proteome</keyword>
<gene>
    <name evidence="2" type="ORF">UO65_0257</name>
</gene>
<evidence type="ECO:0000256" key="1">
    <source>
        <dbReference type="SAM" id="Phobius"/>
    </source>
</evidence>
<comment type="caution">
    <text evidence="2">The sequence shown here is derived from an EMBL/GenBank/DDBJ whole genome shotgun (WGS) entry which is preliminary data.</text>
</comment>
<dbReference type="STRING" id="909613.UO65_0257"/>
<evidence type="ECO:0000313" key="2">
    <source>
        <dbReference type="EMBL" id="EWC64420.1"/>
    </source>
</evidence>
<protein>
    <submittedName>
        <fullName evidence="2">Uncharacterized protein</fullName>
    </submittedName>
</protein>
<proteinExistence type="predicted"/>
<keyword evidence="1" id="KW-0472">Membrane</keyword>
<dbReference type="AlphaFoldDB" id="W7IU21"/>
<evidence type="ECO:0000313" key="3">
    <source>
        <dbReference type="Proteomes" id="UP000019277"/>
    </source>
</evidence>
<dbReference type="RefSeq" id="WP_035277883.1">
    <property type="nucleotide sequence ID" value="NZ_AYXG01000005.1"/>
</dbReference>
<organism evidence="2 3">
    <name type="scientific">Actinokineospora spheciospongiae</name>
    <dbReference type="NCBI Taxonomy" id="909613"/>
    <lineage>
        <taxon>Bacteria</taxon>
        <taxon>Bacillati</taxon>
        <taxon>Actinomycetota</taxon>
        <taxon>Actinomycetes</taxon>
        <taxon>Pseudonocardiales</taxon>
        <taxon>Pseudonocardiaceae</taxon>
        <taxon>Actinokineospora</taxon>
    </lineage>
</organism>
<accession>W7IU21</accession>
<reference evidence="2 3" key="1">
    <citation type="journal article" date="2014" name="Genome Announc.">
        <title>Draft Genome Sequence of the Antitrypanosomally Active Sponge-Associated Bacterium Actinokineospora sp. Strain EG49.</title>
        <authorList>
            <person name="Harjes J."/>
            <person name="Ryu T."/>
            <person name="Abdelmohsen U.R."/>
            <person name="Moitinho-Silva L."/>
            <person name="Horn H."/>
            <person name="Ravasi T."/>
            <person name="Hentschel U."/>
        </authorList>
    </citation>
    <scope>NUCLEOTIDE SEQUENCE [LARGE SCALE GENOMIC DNA]</scope>
    <source>
        <strain evidence="2 3">EG49</strain>
    </source>
</reference>
<keyword evidence="1" id="KW-1133">Transmembrane helix</keyword>
<accession>A0A8E2WXX7</accession>